<feature type="binding site" evidence="11">
    <location>
        <position position="197"/>
    </location>
    <ligand>
        <name>substrate</name>
    </ligand>
</feature>
<evidence type="ECO:0000256" key="4">
    <source>
        <dbReference type="ARBA" id="ARBA00012954"/>
    </source>
</evidence>
<dbReference type="InterPro" id="IPR017476">
    <property type="entry name" value="UDP-Glc/GDP-Man"/>
</dbReference>
<dbReference type="SUPFAM" id="SSF52413">
    <property type="entry name" value="UDP-glucose/GDP-mannose dehydrogenase C-terminal domain"/>
    <property type="match status" value="1"/>
</dbReference>
<evidence type="ECO:0000256" key="9">
    <source>
        <dbReference type="PIRNR" id="PIRNR000124"/>
    </source>
</evidence>
<dbReference type="FunFam" id="3.40.50.720:FF:000400">
    <property type="entry name" value="UDP-glucose 6-dehydrogenase"/>
    <property type="match status" value="1"/>
</dbReference>
<dbReference type="InterPro" id="IPR013328">
    <property type="entry name" value="6PGD_dom2"/>
</dbReference>
<accession>A0A172X0G0</accession>
<dbReference type="GO" id="GO:0006065">
    <property type="term" value="P:UDP-glucuronate biosynthetic process"/>
    <property type="evidence" value="ECO:0007669"/>
    <property type="project" value="UniProtKB-UniPathway"/>
</dbReference>
<dbReference type="InterPro" id="IPR014027">
    <property type="entry name" value="UDP-Glc/GDP-Man_DH_C"/>
</dbReference>
<evidence type="ECO:0000256" key="7">
    <source>
        <dbReference type="ARBA" id="ARBA00023027"/>
    </source>
</evidence>
<dbReference type="Pfam" id="PF00984">
    <property type="entry name" value="UDPG_MGDP_dh"/>
    <property type="match status" value="1"/>
</dbReference>
<dbReference type="EC" id="1.1.1.22" evidence="4 9"/>
<feature type="binding site" evidence="12">
    <location>
        <position position="145"/>
    </location>
    <ligand>
        <name>NAD(+)</name>
        <dbReference type="ChEBI" id="CHEBI:57540"/>
    </ligand>
</feature>
<feature type="binding site" evidence="11">
    <location>
        <begin position="242"/>
        <end position="246"/>
    </location>
    <ligand>
        <name>substrate</name>
    </ligand>
</feature>
<dbReference type="UniPathway" id="UPA00038">
    <property type="reaction ID" value="UER00491"/>
</dbReference>
<dbReference type="SUPFAM" id="SSF51735">
    <property type="entry name" value="NAD(P)-binding Rossmann-fold domains"/>
    <property type="match status" value="1"/>
</dbReference>
<dbReference type="Gene3D" id="1.10.1040.10">
    <property type="entry name" value="N-(1-d-carboxylethyl)-l-norvaline Dehydrogenase, domain 2"/>
    <property type="match status" value="1"/>
</dbReference>
<dbReference type="InterPro" id="IPR028357">
    <property type="entry name" value="UDPglc_DH_bac"/>
</dbReference>
<evidence type="ECO:0000256" key="1">
    <source>
        <dbReference type="ARBA" id="ARBA00004701"/>
    </source>
</evidence>
<evidence type="ECO:0000256" key="6">
    <source>
        <dbReference type="ARBA" id="ARBA00023002"/>
    </source>
</evidence>
<dbReference type="GO" id="GO:0003979">
    <property type="term" value="F:UDP-glucose 6-dehydrogenase activity"/>
    <property type="evidence" value="ECO:0007669"/>
    <property type="project" value="UniProtKB-EC"/>
</dbReference>
<feature type="active site" description="Nucleophile" evidence="10">
    <location>
        <position position="253"/>
    </location>
</feature>
<feature type="binding site" evidence="12">
    <location>
        <position position="314"/>
    </location>
    <ligand>
        <name>NAD(+)</name>
        <dbReference type="ChEBI" id="CHEBI:57540"/>
    </ligand>
</feature>
<evidence type="ECO:0000256" key="2">
    <source>
        <dbReference type="ARBA" id="ARBA00004756"/>
    </source>
</evidence>
<feature type="binding site" evidence="12">
    <location>
        <position position="29"/>
    </location>
    <ligand>
        <name>NAD(+)</name>
        <dbReference type="ChEBI" id="CHEBI:57540"/>
    </ligand>
</feature>
<dbReference type="InterPro" id="IPR036220">
    <property type="entry name" value="UDP-Glc/GDP-Man_DH_C_sf"/>
</dbReference>
<dbReference type="InterPro" id="IPR036291">
    <property type="entry name" value="NAD(P)-bd_dom_sf"/>
</dbReference>
<dbReference type="GO" id="GO:0051287">
    <property type="term" value="F:NAD binding"/>
    <property type="evidence" value="ECO:0007669"/>
    <property type="project" value="InterPro"/>
</dbReference>
<dbReference type="EMBL" id="KX117091">
    <property type="protein sequence ID" value="ANF30095.1"/>
    <property type="molecule type" value="Genomic_DNA"/>
</dbReference>
<dbReference type="InterPro" id="IPR001732">
    <property type="entry name" value="UDP-Glc/GDP-Man_DH_N"/>
</dbReference>
<proteinExistence type="inferred from homology"/>
<feature type="binding site" evidence="11">
    <location>
        <position position="306"/>
    </location>
    <ligand>
        <name>substrate</name>
    </ligand>
</feature>
<feature type="binding site" evidence="12">
    <location>
        <position position="118"/>
    </location>
    <ligand>
        <name>NAD(+)</name>
        <dbReference type="ChEBI" id="CHEBI:57540"/>
    </ligand>
</feature>
<dbReference type="SMART" id="SM00984">
    <property type="entry name" value="UDPG_MGDP_dh_C"/>
    <property type="match status" value="1"/>
</dbReference>
<organism evidence="15">
    <name type="scientific">Hafnia alvei</name>
    <dbReference type="NCBI Taxonomy" id="569"/>
    <lineage>
        <taxon>Bacteria</taxon>
        <taxon>Pseudomonadati</taxon>
        <taxon>Pseudomonadota</taxon>
        <taxon>Gammaproteobacteria</taxon>
        <taxon>Enterobacterales</taxon>
        <taxon>Hafniaceae</taxon>
        <taxon>Hafnia</taxon>
    </lineage>
</organism>
<keyword evidence="7 9" id="KW-0520">NAD</keyword>
<dbReference type="Pfam" id="PF03721">
    <property type="entry name" value="UDPG_MGDP_dh_N"/>
    <property type="match status" value="1"/>
</dbReference>
<name>A0A172X0G0_HAFAL</name>
<dbReference type="PANTHER" id="PTHR43750">
    <property type="entry name" value="UDP-GLUCOSE 6-DEHYDROGENASE TUAD"/>
    <property type="match status" value="1"/>
</dbReference>
<dbReference type="NCBIfam" id="TIGR03026">
    <property type="entry name" value="NDP-sugDHase"/>
    <property type="match status" value="1"/>
</dbReference>
<dbReference type="NCBIfam" id="NF011631">
    <property type="entry name" value="PRK15057.1"/>
    <property type="match status" value="1"/>
</dbReference>
<dbReference type="FunFam" id="1.10.1040.10:FF:000026">
    <property type="entry name" value="UDP-glucose 6-dehydrogenase"/>
    <property type="match status" value="1"/>
</dbReference>
<evidence type="ECO:0000256" key="5">
    <source>
        <dbReference type="ARBA" id="ARBA00015132"/>
    </source>
</evidence>
<dbReference type="PIRSF" id="PIRSF000124">
    <property type="entry name" value="UDPglc_GDPman_dh"/>
    <property type="match status" value="1"/>
</dbReference>
<feature type="binding site" evidence="11">
    <location>
        <position position="250"/>
    </location>
    <ligand>
        <name>substrate</name>
    </ligand>
</feature>
<dbReference type="AlphaFoldDB" id="A0A172X0G0"/>
<comment type="pathway">
    <text evidence="2">Bacterial outer membrane biogenesis; lipopolysaccharide biosynthesis.</text>
</comment>
<feature type="binding site" evidence="12">
    <location>
        <position position="34"/>
    </location>
    <ligand>
        <name>NAD(+)</name>
        <dbReference type="ChEBI" id="CHEBI:57540"/>
    </ligand>
</feature>
<comment type="pathway">
    <text evidence="1">Nucleotide-sugar biosynthesis; UDP-alpha-D-glucuronate biosynthesis; UDP-alpha-D-glucuronate from UDP-alpha-D-glucose: step 1/1.</text>
</comment>
<dbReference type="RefSeq" id="WP_096387958.1">
    <property type="nucleotide sequence ID" value="NZ_SITI01000106.1"/>
</dbReference>
<evidence type="ECO:0000313" key="14">
    <source>
        <dbReference type="EMBL" id="ANF30015.1"/>
    </source>
</evidence>
<dbReference type="PIRSF" id="PIRSF500134">
    <property type="entry name" value="UDPglc_DH_bac"/>
    <property type="match status" value="1"/>
</dbReference>
<gene>
    <name evidence="15" type="primary">ugd</name>
</gene>
<keyword evidence="6 9" id="KW-0560">Oxidoreductase</keyword>
<evidence type="ECO:0000256" key="3">
    <source>
        <dbReference type="ARBA" id="ARBA00006601"/>
    </source>
</evidence>
<evidence type="ECO:0000259" key="13">
    <source>
        <dbReference type="SMART" id="SM00984"/>
    </source>
</evidence>
<dbReference type="EMBL" id="KX117086">
    <property type="protein sequence ID" value="ANF30015.1"/>
    <property type="molecule type" value="Genomic_DNA"/>
</dbReference>
<dbReference type="InterPro" id="IPR014026">
    <property type="entry name" value="UDP-Glc/GDP-Man_DH_dimer"/>
</dbReference>
<feature type="binding site" evidence="11">
    <location>
        <position position="307"/>
    </location>
    <ligand>
        <name>substrate</name>
    </ligand>
</feature>
<feature type="binding site" evidence="12">
    <location>
        <position position="83"/>
    </location>
    <ligand>
        <name>NAD(+)</name>
        <dbReference type="ChEBI" id="CHEBI:57540"/>
    </ligand>
</feature>
<feature type="domain" description="UDP-glucose/GDP-mannose dehydrogenase C-terminal" evidence="13">
    <location>
        <begin position="300"/>
        <end position="387"/>
    </location>
</feature>
<reference evidence="15" key="1">
    <citation type="journal article" date="2016" name="PLoS ONE">
        <title>Genetic Diversity of O-Antigens in Hafnia alvei and the Development of a Suspension Array for Serotype Detection.</title>
        <authorList>
            <person name="Duan Z."/>
            <person name="Niedziela T."/>
            <person name="Lugowski C."/>
            <person name="Cao B."/>
            <person name="Wang T."/>
            <person name="Xu L."/>
            <person name="Yang B."/>
            <person name="Liu B."/>
            <person name="Wang L."/>
        </authorList>
    </citation>
    <scope>NUCLEOTIDE SEQUENCE</scope>
    <source>
        <strain evidence="14">PCM1209</strain>
        <strain evidence="15">PCM1216</strain>
    </source>
</reference>
<comment type="catalytic activity">
    <reaction evidence="8 9">
        <text>UDP-alpha-D-glucose + 2 NAD(+) + H2O = UDP-alpha-D-glucuronate + 2 NADH + 3 H(+)</text>
        <dbReference type="Rhea" id="RHEA:23596"/>
        <dbReference type="ChEBI" id="CHEBI:15377"/>
        <dbReference type="ChEBI" id="CHEBI:15378"/>
        <dbReference type="ChEBI" id="CHEBI:57540"/>
        <dbReference type="ChEBI" id="CHEBI:57945"/>
        <dbReference type="ChEBI" id="CHEBI:58052"/>
        <dbReference type="ChEBI" id="CHEBI:58885"/>
        <dbReference type="EC" id="1.1.1.22"/>
    </reaction>
</comment>
<evidence type="ECO:0000256" key="11">
    <source>
        <dbReference type="PIRSR" id="PIRSR500134-2"/>
    </source>
</evidence>
<dbReference type="InterPro" id="IPR008927">
    <property type="entry name" value="6-PGluconate_DH-like_C_sf"/>
</dbReference>
<dbReference type="SUPFAM" id="SSF48179">
    <property type="entry name" value="6-phosphogluconate dehydrogenase C-terminal domain-like"/>
    <property type="match status" value="1"/>
</dbReference>
<dbReference type="Gene3D" id="3.40.50.720">
    <property type="entry name" value="NAD(P)-binding Rossmann-like Domain"/>
    <property type="match status" value="2"/>
</dbReference>
<comment type="similarity">
    <text evidence="3 9">Belongs to the UDP-glucose/GDP-mannose dehydrogenase family.</text>
</comment>
<evidence type="ECO:0000256" key="8">
    <source>
        <dbReference type="ARBA" id="ARBA00047473"/>
    </source>
</evidence>
<feature type="binding site" evidence="11">
    <location>
        <begin position="142"/>
        <end position="145"/>
    </location>
    <ligand>
        <name>substrate</name>
    </ligand>
</feature>
<dbReference type="PANTHER" id="PTHR43750:SF2">
    <property type="entry name" value="UDP-GLUCOSE 6-DEHYDROGENASE"/>
    <property type="match status" value="1"/>
</dbReference>
<sequence length="388" mass="43393">MKIAISGTGYVGLSNGLLIAQNHEVVALDIIKSKVELLNQKKSPIVDKEIESYLAHKPLNFRATIDKEDAYLGADFVIIATPTDYDPKTNYFNTTSVESVIRDVLTINPDAVMVIKSTVPVGYTQKIREEFGIDNIFFSPEFLREGRALYDNLYPSRIVIGERSERAEKFAALLVEGAIKEDIQVLFTDSTEAEAIKLFANTYLAMRVAYFNELDSYAEALGLNTRQIIDGVCLDPRIGNHYNNPSFGYGGYCLPKDTKQLLANYSSVPNNLIGAIVDANRTRKDFIAESILSHQPKTVGIYRLIMKSGSDNFRASSIQGIMKRIKAKGVEVVIYEPVMEEDSFFNSPVMRDLDAFKARSDIIISNRMDEPLMDVANKVYTRDLFGGD</sequence>
<feature type="binding site" evidence="12">
    <location>
        <position position="256"/>
    </location>
    <ligand>
        <name>NAD(+)</name>
        <dbReference type="ChEBI" id="CHEBI:57540"/>
    </ligand>
</feature>
<dbReference type="FunFam" id="3.40.50.720:FF:000297">
    <property type="entry name" value="UDP-glucose 6-dehydrogenase"/>
    <property type="match status" value="1"/>
</dbReference>
<dbReference type="GO" id="GO:0000271">
    <property type="term" value="P:polysaccharide biosynthetic process"/>
    <property type="evidence" value="ECO:0007669"/>
    <property type="project" value="InterPro"/>
</dbReference>
<evidence type="ECO:0000313" key="15">
    <source>
        <dbReference type="EMBL" id="ANF30095.1"/>
    </source>
</evidence>
<protein>
    <recommendedName>
        <fullName evidence="5 9">UDP-glucose 6-dehydrogenase</fullName>
        <ecNumber evidence="4 9">1.1.1.22</ecNumber>
    </recommendedName>
</protein>
<evidence type="ECO:0000256" key="10">
    <source>
        <dbReference type="PIRSR" id="PIRSR500134-1"/>
    </source>
</evidence>
<evidence type="ECO:0000256" key="12">
    <source>
        <dbReference type="PIRSR" id="PIRSR500134-3"/>
    </source>
</evidence>